<keyword evidence="2" id="KW-0378">Hydrolase</keyword>
<dbReference type="GeneID" id="90836662"/>
<evidence type="ECO:0000313" key="4">
    <source>
        <dbReference type="EMBL" id="MEI4460869.1"/>
    </source>
</evidence>
<keyword evidence="7" id="KW-1185">Reference proteome</keyword>
<dbReference type="NCBIfam" id="NF040521">
    <property type="entry name" value="C45_proenzyme"/>
    <property type="match status" value="1"/>
</dbReference>
<dbReference type="GO" id="GO:0016787">
    <property type="term" value="F:hydrolase activity"/>
    <property type="evidence" value="ECO:0007669"/>
    <property type="project" value="UniProtKB-KW"/>
</dbReference>
<dbReference type="InterPro" id="IPR005079">
    <property type="entry name" value="Peptidase_C45_hydrolase"/>
</dbReference>
<dbReference type="Proteomes" id="UP001387110">
    <property type="component" value="Unassembled WGS sequence"/>
</dbReference>
<dbReference type="AlphaFoldDB" id="A0A0V8GCC1"/>
<evidence type="ECO:0000259" key="1">
    <source>
        <dbReference type="Pfam" id="PF03417"/>
    </source>
</evidence>
<accession>A0A0V8GCC1</accession>
<dbReference type="OrthoDB" id="8617387at2"/>
<evidence type="ECO:0000313" key="7">
    <source>
        <dbReference type="Proteomes" id="UP001387110"/>
    </source>
</evidence>
<dbReference type="CDD" id="cd01935">
    <property type="entry name" value="Ntn_CGH_like"/>
    <property type="match status" value="1"/>
</dbReference>
<proteinExistence type="predicted"/>
<dbReference type="Gene3D" id="3.60.60.10">
    <property type="entry name" value="Penicillin V Acylase, Chain A"/>
    <property type="match status" value="1"/>
</dbReference>
<dbReference type="PANTHER" id="PTHR34180:SF1">
    <property type="entry name" value="BETA-ALANYL-DOPAMINE_CARCININE HYDROLASE"/>
    <property type="match status" value="1"/>
</dbReference>
<dbReference type="Proteomes" id="UP000053797">
    <property type="component" value="Unassembled WGS sequence"/>
</dbReference>
<dbReference type="Pfam" id="PF03417">
    <property type="entry name" value="AAT"/>
    <property type="match status" value="1"/>
</dbReference>
<sequence>MQRVANEITQFRGSHYEFGREQGRYVKRNQLLHNREDNWKIRVPRFQVDPVETKEMFLRYAPHIWDELLGLQDELELSLPDTLLHFGHYRVEGPKSGCSIMTGDNFLVRNYDYHPMTYDGRFSVFQPNDGGSAIIGPASRVTGRMDGMNEHGLAMGYNFINRRRPGDGFVSFMIGRIILEMCTSVDDAISLVKEIPHRGSFTYVVHDKSARSFVIEATARDVQVRESNMCTNHFDLLQHENRYHLDDSKRRMMELKTHQHMIQDAESAFRLLNDTDKGVFADLYAQWAGTIHTSAYFPEELKVWFALGGDQEPVTFDFADWLAGNDFTASEITGELETNIQFANTLQTWR</sequence>
<evidence type="ECO:0000313" key="5">
    <source>
        <dbReference type="Proteomes" id="UP000053797"/>
    </source>
</evidence>
<comment type="caution">
    <text evidence="2">The sequence shown here is derived from an EMBL/GenBank/DDBJ whole genome shotgun (WGS) entry which is preliminary data.</text>
</comment>
<dbReference type="EMBL" id="LDQV01000012">
    <property type="protein sequence ID" value="KTR27676.1"/>
    <property type="molecule type" value="Genomic_DNA"/>
</dbReference>
<gene>
    <name evidence="2" type="ORF">AS033_14730</name>
    <name evidence="3" type="ORF">RSA11_03125</name>
    <name evidence="4" type="ORF">SZL87_00385</name>
</gene>
<dbReference type="EMBL" id="LNQL01000006">
    <property type="protein sequence ID" value="KSU47911.1"/>
    <property type="molecule type" value="Genomic_DNA"/>
</dbReference>
<protein>
    <submittedName>
        <fullName evidence="4">C45 family peptidase</fullName>
    </submittedName>
    <submittedName>
        <fullName evidence="2">Choloylglycine hydrolase</fullName>
    </submittedName>
</protein>
<dbReference type="InterPro" id="IPR047801">
    <property type="entry name" value="Peptidase_C45"/>
</dbReference>
<evidence type="ECO:0000313" key="2">
    <source>
        <dbReference type="EMBL" id="KSU47911.1"/>
    </source>
</evidence>
<dbReference type="InterPro" id="IPR029055">
    <property type="entry name" value="Ntn_hydrolases_N"/>
</dbReference>
<dbReference type="EMBL" id="JBAWKY010000001">
    <property type="protein sequence ID" value="MEI4460869.1"/>
    <property type="molecule type" value="Genomic_DNA"/>
</dbReference>
<reference evidence="4 7" key="3">
    <citation type="submission" date="2023-12" db="EMBL/GenBank/DDBJ databases">
        <authorList>
            <person name="Easwaran N."/>
            <person name="Lazarus H.P.S."/>
        </authorList>
    </citation>
    <scope>NUCLEOTIDE SEQUENCE [LARGE SCALE GENOMIC DNA]</scope>
    <source>
        <strain evidence="4 7">VIT-2023</strain>
    </source>
</reference>
<organism evidence="2 5">
    <name type="scientific">Exiguobacterium indicum</name>
    <dbReference type="NCBI Taxonomy" id="296995"/>
    <lineage>
        <taxon>Bacteria</taxon>
        <taxon>Bacillati</taxon>
        <taxon>Bacillota</taxon>
        <taxon>Bacilli</taxon>
        <taxon>Bacillales</taxon>
        <taxon>Bacillales Family XII. Incertae Sedis</taxon>
        <taxon>Exiguobacterium</taxon>
    </lineage>
</organism>
<dbReference type="InterPro" id="IPR047794">
    <property type="entry name" value="C45_proenzyme-like"/>
</dbReference>
<dbReference type="RefSeq" id="WP_023468255.1">
    <property type="nucleotide sequence ID" value="NZ_FMYN01000006.1"/>
</dbReference>
<dbReference type="SUPFAM" id="SSF56235">
    <property type="entry name" value="N-terminal nucleophile aminohydrolases (Ntn hydrolases)"/>
    <property type="match status" value="1"/>
</dbReference>
<reference evidence="3 6" key="2">
    <citation type="journal article" date="2016" name="Front. Microbiol.">
        <title>Genomic Resource of Rice Seed Associated Bacteria.</title>
        <authorList>
            <person name="Midha S."/>
            <person name="Bansal K."/>
            <person name="Sharma S."/>
            <person name="Kumar N."/>
            <person name="Patil P.P."/>
            <person name="Chaudhry V."/>
            <person name="Patil P.B."/>
        </authorList>
    </citation>
    <scope>NUCLEOTIDE SEQUENCE [LARGE SCALE GENOMIC DNA]</scope>
    <source>
        <strain evidence="3 6">RSA11</strain>
    </source>
</reference>
<feature type="domain" description="Peptidase C45 hydrolase" evidence="1">
    <location>
        <begin position="104"/>
        <end position="310"/>
    </location>
</feature>
<dbReference type="PANTHER" id="PTHR34180">
    <property type="entry name" value="PEPTIDASE C45"/>
    <property type="match status" value="1"/>
</dbReference>
<evidence type="ECO:0000313" key="6">
    <source>
        <dbReference type="Proteomes" id="UP000072605"/>
    </source>
</evidence>
<dbReference type="Proteomes" id="UP000072605">
    <property type="component" value="Unassembled WGS sequence"/>
</dbReference>
<reference evidence="2 5" key="1">
    <citation type="journal article" date="2015" name="Int. J. Syst. Evol. Microbiol.">
        <title>Exiguobacterium enclense sp. nov., isolated from sediment.</title>
        <authorList>
            <person name="Dastager S.G."/>
            <person name="Mawlankar R."/>
            <person name="Sonalkar V.V."/>
            <person name="Thorat M.N."/>
            <person name="Mual P."/>
            <person name="Verma A."/>
            <person name="Krishnamurthi S."/>
            <person name="Tang S.K."/>
            <person name="Li W.J."/>
        </authorList>
    </citation>
    <scope>NUCLEOTIDE SEQUENCE [LARGE SCALE GENOMIC DNA]</scope>
    <source>
        <strain evidence="2 5">NIO-1109</strain>
    </source>
</reference>
<name>A0A0V8GCC1_9BACL</name>
<evidence type="ECO:0000313" key="3">
    <source>
        <dbReference type="EMBL" id="KTR27676.1"/>
    </source>
</evidence>